<dbReference type="Pfam" id="PF14384">
    <property type="entry name" value="BrnA_antitoxin"/>
    <property type="match status" value="1"/>
</dbReference>
<dbReference type="AlphaFoldDB" id="A0A0J9CVH5"/>
<gene>
    <name evidence="2" type="ORF">BV87_03370</name>
</gene>
<proteinExistence type="predicted"/>
<sequence length="93" mass="10390">MTEKEPDLKTPWVDPDDAPELDDHFFTHAEFRVGGKIVRPGTGTLTKPGRPKSDRPKQQVTLRLDQAVLDAFRATGPGWQSRINAQLRKALGL</sequence>
<evidence type="ECO:0000256" key="1">
    <source>
        <dbReference type="SAM" id="MobiDB-lite"/>
    </source>
</evidence>
<name>A0A0J9CVH5_SPHYA</name>
<evidence type="ECO:0008006" key="4">
    <source>
        <dbReference type="Google" id="ProtNLM"/>
    </source>
</evidence>
<feature type="region of interest" description="Disordered" evidence="1">
    <location>
        <begin position="1"/>
        <end position="20"/>
    </location>
</feature>
<evidence type="ECO:0000313" key="2">
    <source>
        <dbReference type="EMBL" id="ATP17521.1"/>
    </source>
</evidence>
<feature type="region of interest" description="Disordered" evidence="1">
    <location>
        <begin position="38"/>
        <end position="59"/>
    </location>
</feature>
<dbReference type="Proteomes" id="UP000037029">
    <property type="component" value="Chromosome"/>
</dbReference>
<reference evidence="2 3" key="1">
    <citation type="submission" date="2017-04" db="EMBL/GenBank/DDBJ databases">
        <title>Characterization, genome and methylation analysis of a phthalic acid esters degrading strain Sphingobium yanoikuyae SHJ.</title>
        <authorList>
            <person name="Feng L."/>
        </authorList>
    </citation>
    <scope>NUCLEOTIDE SEQUENCE [LARGE SCALE GENOMIC DNA]</scope>
    <source>
        <strain evidence="2 3">SHJ</strain>
    </source>
</reference>
<accession>A0A0J9CVH5</accession>
<dbReference type="InterPro" id="IPR025528">
    <property type="entry name" value="BrnA_antitoxin"/>
</dbReference>
<organism evidence="2 3">
    <name type="scientific">Sphingobium yanoikuyae</name>
    <name type="common">Sphingomonas yanoikuyae</name>
    <dbReference type="NCBI Taxonomy" id="13690"/>
    <lineage>
        <taxon>Bacteria</taxon>
        <taxon>Pseudomonadati</taxon>
        <taxon>Pseudomonadota</taxon>
        <taxon>Alphaproteobacteria</taxon>
        <taxon>Sphingomonadales</taxon>
        <taxon>Sphingomonadaceae</taxon>
        <taxon>Sphingobium</taxon>
    </lineage>
</organism>
<protein>
    <recommendedName>
        <fullName evidence="4">BrnA antitoxin family protein</fullName>
    </recommendedName>
</protein>
<evidence type="ECO:0000313" key="3">
    <source>
        <dbReference type="Proteomes" id="UP000037029"/>
    </source>
</evidence>
<dbReference type="EMBL" id="CP020925">
    <property type="protein sequence ID" value="ATP17521.1"/>
    <property type="molecule type" value="Genomic_DNA"/>
</dbReference>